<dbReference type="InterPro" id="IPR045070">
    <property type="entry name" value="MATE_MepA-like"/>
</dbReference>
<dbReference type="GO" id="GO:0042910">
    <property type="term" value="F:xenobiotic transmembrane transporter activity"/>
    <property type="evidence" value="ECO:0007669"/>
    <property type="project" value="InterPro"/>
</dbReference>
<dbReference type="PIRSF" id="PIRSF006603">
    <property type="entry name" value="DinF"/>
    <property type="match status" value="1"/>
</dbReference>
<dbReference type="EMBL" id="CP001708">
    <property type="protein sequence ID" value="ACV28358.1"/>
    <property type="molecule type" value="Genomic_DNA"/>
</dbReference>
<dbReference type="RefSeq" id="WP_015777271.1">
    <property type="nucleotide sequence ID" value="NC_013171.1"/>
</dbReference>
<feature type="transmembrane region" description="Helical" evidence="10">
    <location>
        <begin position="49"/>
        <end position="73"/>
    </location>
</feature>
<keyword evidence="6 10" id="KW-0812">Transmembrane</keyword>
<evidence type="ECO:0000256" key="7">
    <source>
        <dbReference type="ARBA" id="ARBA00022989"/>
    </source>
</evidence>
<keyword evidence="4" id="KW-0813">Transport</keyword>
<feature type="transmembrane region" description="Helical" evidence="10">
    <location>
        <begin position="129"/>
        <end position="150"/>
    </location>
</feature>
<dbReference type="InterPro" id="IPR002528">
    <property type="entry name" value="MATE_fam"/>
</dbReference>
<accession>C7RFU7</accession>
<dbReference type="HOGENOM" id="CLU_012893_0_2_9"/>
<dbReference type="CDD" id="cd13143">
    <property type="entry name" value="MATE_MepA_like"/>
    <property type="match status" value="1"/>
</dbReference>
<comment type="similarity">
    <text evidence="2">Belongs to the multi antimicrobial extrusion (MATE) (TC 2.A.66.1) family. MepA subfamily.</text>
</comment>
<dbReference type="GO" id="GO:0015297">
    <property type="term" value="F:antiporter activity"/>
    <property type="evidence" value="ECO:0007669"/>
    <property type="project" value="InterPro"/>
</dbReference>
<evidence type="ECO:0000256" key="4">
    <source>
        <dbReference type="ARBA" id="ARBA00022448"/>
    </source>
</evidence>
<dbReference type="InterPro" id="IPR048279">
    <property type="entry name" value="MdtK-like"/>
</dbReference>
<dbReference type="eggNOG" id="COG0534">
    <property type="taxonomic scope" value="Bacteria"/>
</dbReference>
<dbReference type="GO" id="GO:0005886">
    <property type="term" value="C:plasma membrane"/>
    <property type="evidence" value="ECO:0007669"/>
    <property type="project" value="UniProtKB-SubCell"/>
</dbReference>
<keyword evidence="9" id="KW-0046">Antibiotic resistance</keyword>
<feature type="transmembrane region" description="Helical" evidence="10">
    <location>
        <begin position="157"/>
        <end position="181"/>
    </location>
</feature>
<evidence type="ECO:0000256" key="1">
    <source>
        <dbReference type="ARBA" id="ARBA00004651"/>
    </source>
</evidence>
<dbReference type="Pfam" id="PF01554">
    <property type="entry name" value="MatE"/>
    <property type="match status" value="2"/>
</dbReference>
<feature type="transmembrane region" description="Helical" evidence="10">
    <location>
        <begin position="408"/>
        <end position="428"/>
    </location>
</feature>
<evidence type="ECO:0000256" key="5">
    <source>
        <dbReference type="ARBA" id="ARBA00022475"/>
    </source>
</evidence>
<protein>
    <recommendedName>
        <fullName evidence="3">Multidrug export protein MepA</fullName>
    </recommendedName>
</protein>
<dbReference type="PANTHER" id="PTHR43823">
    <property type="entry name" value="SPORULATION PROTEIN YKVU"/>
    <property type="match status" value="1"/>
</dbReference>
<proteinExistence type="inferred from homology"/>
<evidence type="ECO:0000256" key="9">
    <source>
        <dbReference type="ARBA" id="ARBA00023251"/>
    </source>
</evidence>
<evidence type="ECO:0000256" key="8">
    <source>
        <dbReference type="ARBA" id="ARBA00023136"/>
    </source>
</evidence>
<dbReference type="InterPro" id="IPR051327">
    <property type="entry name" value="MATE_MepA_subfamily"/>
</dbReference>
<keyword evidence="8 10" id="KW-0472">Membrane</keyword>
<keyword evidence="7 10" id="KW-1133">Transmembrane helix</keyword>
<dbReference type="AlphaFoldDB" id="C7RFU7"/>
<name>C7RFU7_ANAPD</name>
<sequence length="451" mass="51355">MKNTLLKSYFKYLIPTILTMILFSTYTMVDGIFVGQGVGAEGISAVNVAMPFITLTFSLSILISIGSLNLITYQLGKDDKEKADEFFSIGLVLSLIVAISISVFTYIFMDPLIKVLGASPEISHIVRDYLSVIIFFTPFYVMAYVFEIMVKADGRPIISTILMIVSALTNIILDYVFIFRFHMGVRGAAIATGIAQVLPTIGYVAYFMSPKAKLKFRSFKLKFYKIKEIISYGFPASLNELSSGFVILLFNNVISAYYGTEGLAAFSVISYIMIFVVNTMIAVNQASQPLLSFYFGRESYEDVLRIRKYMLRTVALLSLMIFVIIELRPEFFVNVFIADYEEAFLPFAVRALRIFAISYLIMGFNIINAGYMTSVKKPRYDFYITMVRGYVLMAILVYALPLALGKEIIWHVATITEFVTMIFSIFFIRDEIKEIHKLERIRDKHIKKKYQ</sequence>
<feature type="transmembrane region" description="Helical" evidence="10">
    <location>
        <begin position="187"/>
        <end position="208"/>
    </location>
</feature>
<feature type="transmembrane region" description="Helical" evidence="10">
    <location>
        <begin position="12"/>
        <end position="29"/>
    </location>
</feature>
<feature type="transmembrane region" description="Helical" evidence="10">
    <location>
        <begin position="262"/>
        <end position="283"/>
    </location>
</feature>
<dbReference type="OrthoDB" id="9808954at2"/>
<dbReference type="Proteomes" id="UP000002294">
    <property type="component" value="Chromosome"/>
</dbReference>
<dbReference type="GO" id="GO:0046677">
    <property type="term" value="P:response to antibiotic"/>
    <property type="evidence" value="ECO:0007669"/>
    <property type="project" value="UniProtKB-KW"/>
</dbReference>
<feature type="transmembrane region" description="Helical" evidence="10">
    <location>
        <begin position="309"/>
        <end position="327"/>
    </location>
</feature>
<feature type="transmembrane region" description="Helical" evidence="10">
    <location>
        <begin position="380"/>
        <end position="402"/>
    </location>
</feature>
<feature type="transmembrane region" description="Helical" evidence="10">
    <location>
        <begin position="85"/>
        <end position="109"/>
    </location>
</feature>
<dbReference type="NCBIfam" id="TIGR00797">
    <property type="entry name" value="matE"/>
    <property type="match status" value="1"/>
</dbReference>
<organism evidence="11 12">
    <name type="scientific">Anaerococcus prevotii (strain ATCC 9321 / DSM 20548 / JCM 6508 / NCTC 11806 / PC1)</name>
    <name type="common">Peptostreptococcus prevotii</name>
    <name type="synonym">Peptococcus prevotii</name>
    <dbReference type="NCBI Taxonomy" id="525919"/>
    <lineage>
        <taxon>Bacteria</taxon>
        <taxon>Bacillati</taxon>
        <taxon>Bacillota</taxon>
        <taxon>Tissierellia</taxon>
        <taxon>Tissierellales</taxon>
        <taxon>Peptoniphilaceae</taxon>
        <taxon>Anaerococcus</taxon>
    </lineage>
</organism>
<evidence type="ECO:0000256" key="3">
    <source>
        <dbReference type="ARBA" id="ARBA00022106"/>
    </source>
</evidence>
<evidence type="ECO:0000256" key="6">
    <source>
        <dbReference type="ARBA" id="ARBA00022692"/>
    </source>
</evidence>
<evidence type="ECO:0000256" key="10">
    <source>
        <dbReference type="SAM" id="Phobius"/>
    </source>
</evidence>
<dbReference type="KEGG" id="apr:Apre_0307"/>
<dbReference type="PANTHER" id="PTHR43823:SF3">
    <property type="entry name" value="MULTIDRUG EXPORT PROTEIN MEPA"/>
    <property type="match status" value="1"/>
</dbReference>
<dbReference type="STRING" id="525919.Apre_0307"/>
<gene>
    <name evidence="11" type="ordered locus">Apre_0307</name>
</gene>
<evidence type="ECO:0000256" key="2">
    <source>
        <dbReference type="ARBA" id="ARBA00008417"/>
    </source>
</evidence>
<comment type="subcellular location">
    <subcellularLocation>
        <location evidence="1">Cell membrane</location>
        <topology evidence="1">Multi-pass membrane protein</topology>
    </subcellularLocation>
</comment>
<feature type="transmembrane region" description="Helical" evidence="10">
    <location>
        <begin position="229"/>
        <end position="250"/>
    </location>
</feature>
<keyword evidence="12" id="KW-1185">Reference proteome</keyword>
<keyword evidence="5" id="KW-1003">Cell membrane</keyword>
<reference evidence="11 12" key="1">
    <citation type="journal article" date="2009" name="Stand. Genomic Sci.">
        <title>Complete genome sequence of Anaerococcus prevotii type strain (PC1).</title>
        <authorList>
            <person name="Labutti K."/>
            <person name="Pukall R."/>
            <person name="Steenblock K."/>
            <person name="Glavina Del Rio T."/>
            <person name="Tice H."/>
            <person name="Copeland A."/>
            <person name="Cheng J.F."/>
            <person name="Lucas S."/>
            <person name="Chen F."/>
            <person name="Nolan M."/>
            <person name="Bruce D."/>
            <person name="Goodwin L."/>
            <person name="Pitluck S."/>
            <person name="Ivanova N."/>
            <person name="Mavromatis K."/>
            <person name="Ovchinnikova G."/>
            <person name="Pati A."/>
            <person name="Chen A."/>
            <person name="Palaniappan K."/>
            <person name="Land M."/>
            <person name="Hauser L."/>
            <person name="Chang Y.J."/>
            <person name="Jeffries C.D."/>
            <person name="Chain P."/>
            <person name="Saunders E."/>
            <person name="Brettin T."/>
            <person name="Detter J.C."/>
            <person name="Han C."/>
            <person name="Goker M."/>
            <person name="Bristow J."/>
            <person name="Eisen J.A."/>
            <person name="Markowitz V."/>
            <person name="Hugenholtz P."/>
            <person name="Kyrpides N.C."/>
            <person name="Klenk H.P."/>
            <person name="Lapidus A."/>
        </authorList>
    </citation>
    <scope>NUCLEOTIDE SEQUENCE [LARGE SCALE GENOMIC DNA]</scope>
    <source>
        <strain evidence="12">ATCC 9321 / DSM 20548 / JCM 6508 / NCTC 11806 / PC1</strain>
    </source>
</reference>
<feature type="transmembrane region" description="Helical" evidence="10">
    <location>
        <begin position="347"/>
        <end position="368"/>
    </location>
</feature>
<evidence type="ECO:0000313" key="11">
    <source>
        <dbReference type="EMBL" id="ACV28358.1"/>
    </source>
</evidence>
<evidence type="ECO:0000313" key="12">
    <source>
        <dbReference type="Proteomes" id="UP000002294"/>
    </source>
</evidence>